<dbReference type="EMBL" id="NTMR01000002">
    <property type="protein sequence ID" value="PBK06243.1"/>
    <property type="molecule type" value="Genomic_DNA"/>
</dbReference>
<evidence type="ECO:0000313" key="2">
    <source>
        <dbReference type="Proteomes" id="UP000242313"/>
    </source>
</evidence>
<protein>
    <submittedName>
        <fullName evidence="1">Uncharacterized protein</fullName>
    </submittedName>
</protein>
<keyword evidence="2" id="KW-1185">Reference proteome</keyword>
<gene>
    <name evidence="1" type="ORF">CNQ84_02395</name>
</gene>
<sequence>MTRRNWKSWVPRSPAEAMEGCAQRALDKYNRGIERLACDHLGQHNASSLYKWMGNGRLPLTLILPLERACGVPLITRYLAAAHGKLLVDIPTGRKCQAQDVQQLQTVLNNAVGALLAFSDGKQSAGQTLDEVRAGIETLAWHHGNIQQHDHPQLELGDPDDE</sequence>
<accession>A0A2A3MN96</accession>
<organism evidence="1 2">
    <name type="scientific">Pseudomonas abyssi</name>
    <dbReference type="NCBI Taxonomy" id="170540"/>
    <lineage>
        <taxon>Bacteria</taxon>
        <taxon>Pseudomonadati</taxon>
        <taxon>Pseudomonadota</taxon>
        <taxon>Gammaproteobacteria</taxon>
        <taxon>Pseudomonadales</taxon>
        <taxon>Pseudomonadaceae</taxon>
        <taxon>Pseudomonas</taxon>
    </lineage>
</organism>
<proteinExistence type="predicted"/>
<dbReference type="RefSeq" id="WP_096003307.1">
    <property type="nucleotide sequence ID" value="NZ_NTMR01000002.1"/>
</dbReference>
<comment type="caution">
    <text evidence="1">The sequence shown here is derived from an EMBL/GenBank/DDBJ whole genome shotgun (WGS) entry which is preliminary data.</text>
</comment>
<evidence type="ECO:0000313" key="1">
    <source>
        <dbReference type="EMBL" id="PBK06243.1"/>
    </source>
</evidence>
<name>A0A2A3MN96_9PSED</name>
<dbReference type="Proteomes" id="UP000242313">
    <property type="component" value="Unassembled WGS sequence"/>
</dbReference>
<reference evidence="1 2" key="1">
    <citation type="submission" date="2017-09" db="EMBL/GenBank/DDBJ databases">
        <title>Pseudomonas abyssi sp. nov. isolated from Abyssopelagic Water.</title>
        <authorList>
            <person name="Wei Y."/>
        </authorList>
    </citation>
    <scope>NUCLEOTIDE SEQUENCE [LARGE SCALE GENOMIC DNA]</scope>
    <source>
        <strain evidence="1 2">MT5</strain>
    </source>
</reference>
<dbReference type="AlphaFoldDB" id="A0A2A3MN96"/>